<accession>A0A5B7FYH2</accession>
<dbReference type="AlphaFoldDB" id="A0A5B7FYH2"/>
<gene>
    <name evidence="1" type="ORF">E2C01_046451</name>
</gene>
<sequence length="93" mass="10212">MDDPAHISEQQKDFSGAATVVIQVSFVRSKNGYSCHKAERVKKGGGKPPKPVDPLLANVLPLDDELNLLNNTWDSDHGHCTVVVENEGVMMRQ</sequence>
<proteinExistence type="predicted"/>
<name>A0A5B7FYH2_PORTR</name>
<reference evidence="1 2" key="1">
    <citation type="submission" date="2019-05" db="EMBL/GenBank/DDBJ databases">
        <title>Another draft genome of Portunus trituberculatus and its Hox gene families provides insights of decapod evolution.</title>
        <authorList>
            <person name="Jeong J.-H."/>
            <person name="Song I."/>
            <person name="Kim S."/>
            <person name="Choi T."/>
            <person name="Kim D."/>
            <person name="Ryu S."/>
            <person name="Kim W."/>
        </authorList>
    </citation>
    <scope>NUCLEOTIDE SEQUENCE [LARGE SCALE GENOMIC DNA]</scope>
    <source>
        <tissue evidence="1">Muscle</tissue>
    </source>
</reference>
<evidence type="ECO:0000313" key="2">
    <source>
        <dbReference type="Proteomes" id="UP000324222"/>
    </source>
</evidence>
<evidence type="ECO:0000313" key="1">
    <source>
        <dbReference type="EMBL" id="MPC52581.1"/>
    </source>
</evidence>
<dbReference type="EMBL" id="VSRR010010993">
    <property type="protein sequence ID" value="MPC52581.1"/>
    <property type="molecule type" value="Genomic_DNA"/>
</dbReference>
<comment type="caution">
    <text evidence="1">The sequence shown here is derived from an EMBL/GenBank/DDBJ whole genome shotgun (WGS) entry which is preliminary data.</text>
</comment>
<dbReference type="Proteomes" id="UP000324222">
    <property type="component" value="Unassembled WGS sequence"/>
</dbReference>
<keyword evidence="2" id="KW-1185">Reference proteome</keyword>
<protein>
    <submittedName>
        <fullName evidence="1">Uncharacterized protein</fullName>
    </submittedName>
</protein>
<organism evidence="1 2">
    <name type="scientific">Portunus trituberculatus</name>
    <name type="common">Swimming crab</name>
    <name type="synonym">Neptunus trituberculatus</name>
    <dbReference type="NCBI Taxonomy" id="210409"/>
    <lineage>
        <taxon>Eukaryota</taxon>
        <taxon>Metazoa</taxon>
        <taxon>Ecdysozoa</taxon>
        <taxon>Arthropoda</taxon>
        <taxon>Crustacea</taxon>
        <taxon>Multicrustacea</taxon>
        <taxon>Malacostraca</taxon>
        <taxon>Eumalacostraca</taxon>
        <taxon>Eucarida</taxon>
        <taxon>Decapoda</taxon>
        <taxon>Pleocyemata</taxon>
        <taxon>Brachyura</taxon>
        <taxon>Eubrachyura</taxon>
        <taxon>Portunoidea</taxon>
        <taxon>Portunidae</taxon>
        <taxon>Portuninae</taxon>
        <taxon>Portunus</taxon>
    </lineage>
</organism>